<organism evidence="3 4">
    <name type="scientific">Polarella glacialis</name>
    <name type="common">Dinoflagellate</name>
    <dbReference type="NCBI Taxonomy" id="89957"/>
    <lineage>
        <taxon>Eukaryota</taxon>
        <taxon>Sar</taxon>
        <taxon>Alveolata</taxon>
        <taxon>Dinophyceae</taxon>
        <taxon>Suessiales</taxon>
        <taxon>Suessiaceae</taxon>
        <taxon>Polarella</taxon>
    </lineage>
</organism>
<dbReference type="InterPro" id="IPR046341">
    <property type="entry name" value="SET_dom_sf"/>
</dbReference>
<comment type="caution">
    <text evidence="3">The sequence shown here is derived from an EMBL/GenBank/DDBJ whole genome shotgun (WGS) entry which is preliminary data.</text>
</comment>
<dbReference type="OrthoDB" id="438641at2759"/>
<dbReference type="CDD" id="cd20071">
    <property type="entry name" value="SET_SMYD"/>
    <property type="match status" value="1"/>
</dbReference>
<dbReference type="Gene3D" id="2.170.270.10">
    <property type="entry name" value="SET domain"/>
    <property type="match status" value="1"/>
</dbReference>
<feature type="domain" description="SET" evidence="1">
    <location>
        <begin position="140"/>
        <end position="186"/>
    </location>
</feature>
<dbReference type="GO" id="GO:0005634">
    <property type="term" value="C:nucleus"/>
    <property type="evidence" value="ECO:0007669"/>
    <property type="project" value="TreeGrafter"/>
</dbReference>
<dbReference type="Proteomes" id="UP000626109">
    <property type="component" value="Unassembled WGS sequence"/>
</dbReference>
<dbReference type="PANTHER" id="PTHR12197">
    <property type="entry name" value="HISTONE-LYSINE N-METHYLTRANSFERASE SMYD"/>
    <property type="match status" value="1"/>
</dbReference>
<protein>
    <recommendedName>
        <fullName evidence="1">SET domain-containing protein</fullName>
    </recommendedName>
</protein>
<dbReference type="Proteomes" id="UP000654075">
    <property type="component" value="Unassembled WGS sequence"/>
</dbReference>
<name>A0A813JB55_POLGL</name>
<dbReference type="SUPFAM" id="SSF82199">
    <property type="entry name" value="SET domain"/>
    <property type="match status" value="1"/>
</dbReference>
<accession>A0A813JB55</accession>
<evidence type="ECO:0000259" key="1">
    <source>
        <dbReference type="Pfam" id="PF00856"/>
    </source>
</evidence>
<evidence type="ECO:0000313" key="5">
    <source>
        <dbReference type="Proteomes" id="UP000654075"/>
    </source>
</evidence>
<dbReference type="EMBL" id="CAJNNV010010917">
    <property type="protein sequence ID" value="CAE8599248.1"/>
    <property type="molecule type" value="Genomic_DNA"/>
</dbReference>
<dbReference type="Pfam" id="PF00856">
    <property type="entry name" value="SET"/>
    <property type="match status" value="1"/>
</dbReference>
<evidence type="ECO:0000313" key="2">
    <source>
        <dbReference type="EMBL" id="CAE8599248.1"/>
    </source>
</evidence>
<dbReference type="PANTHER" id="PTHR12197:SF251">
    <property type="entry name" value="EG:BACR7C10.4 PROTEIN"/>
    <property type="match status" value="1"/>
</dbReference>
<dbReference type="InterPro" id="IPR050869">
    <property type="entry name" value="H3K4_H4K5_MeTrfase"/>
</dbReference>
<dbReference type="InterPro" id="IPR001214">
    <property type="entry name" value="SET_dom"/>
</dbReference>
<proteinExistence type="predicted"/>
<dbReference type="EMBL" id="CAJNNW010022454">
    <property type="protein sequence ID" value="CAE8669352.1"/>
    <property type="molecule type" value="Genomic_DNA"/>
</dbReference>
<evidence type="ECO:0000313" key="4">
    <source>
        <dbReference type="Proteomes" id="UP000626109"/>
    </source>
</evidence>
<dbReference type="AlphaFoldDB" id="A0A813JB55"/>
<sequence length="225" mass="24879">MDADAVHIVATEFGFGLQCHHHPMNVGDIFCREEPCVSIHEADMMDMAMCDDVLGLPVTSRYGKIGLLLLKQDCLSKVLAFCEGRQELFSPSFLSQVSIAAQEMSEDFVEGADTFSDTQEKYRQALISFQSNAWRGPGDGRFSLYQTICRANHSCSPNALVGNDNGKGMFTALQTIAPGDEIRPSYVSVEVLESSVIERRQVLAQGWGFWCGCHRCMSEASCSRE</sequence>
<gene>
    <name evidence="2" type="ORF">PGLA1383_LOCUS17608</name>
    <name evidence="3" type="ORF">PGLA2088_LOCUS17164</name>
</gene>
<reference evidence="3" key="1">
    <citation type="submission" date="2021-02" db="EMBL/GenBank/DDBJ databases">
        <authorList>
            <person name="Dougan E. K."/>
            <person name="Rhodes N."/>
            <person name="Thang M."/>
            <person name="Chan C."/>
        </authorList>
    </citation>
    <scope>NUCLEOTIDE SEQUENCE</scope>
</reference>
<keyword evidence="5" id="KW-1185">Reference proteome</keyword>
<evidence type="ECO:0000313" key="3">
    <source>
        <dbReference type="EMBL" id="CAE8669352.1"/>
    </source>
</evidence>